<accession>A0A1Y2DPM3</accession>
<dbReference type="EMBL" id="MCFJ01000011">
    <property type="protein sequence ID" value="ORY60615.1"/>
    <property type="molecule type" value="Genomic_DNA"/>
</dbReference>
<keyword evidence="3" id="KW-1185">Reference proteome</keyword>
<dbReference type="RefSeq" id="XP_040712842.1">
    <property type="nucleotide sequence ID" value="XM_040858609.1"/>
</dbReference>
<keyword evidence="1" id="KW-0812">Transmembrane</keyword>
<keyword evidence="1" id="KW-0472">Membrane</keyword>
<evidence type="ECO:0000313" key="3">
    <source>
        <dbReference type="Proteomes" id="UP000193689"/>
    </source>
</evidence>
<comment type="caution">
    <text evidence="2">The sequence shown here is derived from an EMBL/GenBank/DDBJ whole genome shotgun (WGS) entry which is preliminary data.</text>
</comment>
<dbReference type="Proteomes" id="UP000193689">
    <property type="component" value="Unassembled WGS sequence"/>
</dbReference>
<dbReference type="GeneID" id="63774821"/>
<keyword evidence="1" id="KW-1133">Transmembrane helix</keyword>
<feature type="transmembrane region" description="Helical" evidence="1">
    <location>
        <begin position="12"/>
        <end position="33"/>
    </location>
</feature>
<evidence type="ECO:0000256" key="1">
    <source>
        <dbReference type="SAM" id="Phobius"/>
    </source>
</evidence>
<evidence type="ECO:0000313" key="2">
    <source>
        <dbReference type="EMBL" id="ORY60615.1"/>
    </source>
</evidence>
<sequence length="110" mass="12194">MVSESRVQHKRSSIRYAIAVASSPLMICVWPFLSNPRATNWTKRTSWGKLQPAVTKSAGLGTPLVDAFVNERPMSVKALVQKGARLECTDSTGVYRSALKSAVRHPIRQR</sequence>
<protein>
    <recommendedName>
        <fullName evidence="4">Ankyrin repeat-containing domain protein</fullName>
    </recommendedName>
</protein>
<name>A0A1Y2DPM3_9PEZI</name>
<reference evidence="2 3" key="1">
    <citation type="submission" date="2016-07" db="EMBL/GenBank/DDBJ databases">
        <title>Pervasive Adenine N6-methylation of Active Genes in Fungi.</title>
        <authorList>
            <consortium name="DOE Joint Genome Institute"/>
            <person name="Mondo S.J."/>
            <person name="Dannebaum R.O."/>
            <person name="Kuo R.C."/>
            <person name="Labutti K."/>
            <person name="Haridas S."/>
            <person name="Kuo A."/>
            <person name="Salamov A."/>
            <person name="Ahrendt S.R."/>
            <person name="Lipzen A."/>
            <person name="Sullivan W."/>
            <person name="Andreopoulos W.B."/>
            <person name="Clum A."/>
            <person name="Lindquist E."/>
            <person name="Daum C."/>
            <person name="Ramamoorthy G.K."/>
            <person name="Gryganskyi A."/>
            <person name="Culley D."/>
            <person name="Magnuson J.K."/>
            <person name="James T.Y."/>
            <person name="O'Malley M.A."/>
            <person name="Stajich J.E."/>
            <person name="Spatafora J.W."/>
            <person name="Visel A."/>
            <person name="Grigoriev I.V."/>
        </authorList>
    </citation>
    <scope>NUCLEOTIDE SEQUENCE [LARGE SCALE GENOMIC DNA]</scope>
    <source>
        <strain evidence="2 3">CBS 129021</strain>
    </source>
</reference>
<dbReference type="AlphaFoldDB" id="A0A1Y2DPM3"/>
<dbReference type="InParanoid" id="A0A1Y2DPM3"/>
<gene>
    <name evidence="2" type="ORF">BCR38DRAFT_411754</name>
</gene>
<proteinExistence type="predicted"/>
<organism evidence="2 3">
    <name type="scientific">Pseudomassariella vexata</name>
    <dbReference type="NCBI Taxonomy" id="1141098"/>
    <lineage>
        <taxon>Eukaryota</taxon>
        <taxon>Fungi</taxon>
        <taxon>Dikarya</taxon>
        <taxon>Ascomycota</taxon>
        <taxon>Pezizomycotina</taxon>
        <taxon>Sordariomycetes</taxon>
        <taxon>Xylariomycetidae</taxon>
        <taxon>Amphisphaeriales</taxon>
        <taxon>Pseudomassariaceae</taxon>
        <taxon>Pseudomassariella</taxon>
    </lineage>
</organism>
<evidence type="ECO:0008006" key="4">
    <source>
        <dbReference type="Google" id="ProtNLM"/>
    </source>
</evidence>